<evidence type="ECO:0000313" key="3">
    <source>
        <dbReference type="Proteomes" id="UP000649617"/>
    </source>
</evidence>
<dbReference type="Proteomes" id="UP000649617">
    <property type="component" value="Unassembled WGS sequence"/>
</dbReference>
<reference evidence="2" key="1">
    <citation type="submission" date="2021-02" db="EMBL/GenBank/DDBJ databases">
        <authorList>
            <person name="Dougan E. K."/>
            <person name="Rhodes N."/>
            <person name="Thang M."/>
            <person name="Chan C."/>
        </authorList>
    </citation>
    <scope>NUCLEOTIDE SEQUENCE</scope>
</reference>
<feature type="compositionally biased region" description="Low complexity" evidence="1">
    <location>
        <begin position="230"/>
        <end position="247"/>
    </location>
</feature>
<evidence type="ECO:0000313" key="2">
    <source>
        <dbReference type="EMBL" id="CAE7527447.1"/>
    </source>
</evidence>
<accession>A0A812TL83</accession>
<protein>
    <submittedName>
        <fullName evidence="2">Uncharacterized protein</fullName>
    </submittedName>
</protein>
<sequence length="331" mass="36134">PLARYVHFWKARDVVCLPVKEGQMYDYMKAVPNSAPTYFRSLLISVSFAKHLCLVVLESLDSGRIKGLANAHYSARCAVKRRPALTVLQVIFLEGIVWNDAKKAADRIASGCFLLMTYGHLRFSDMQRANRLVIGSEVGYLEGQAERTKTSISLERKIRALPIAVPLKSVSGKPWVRKWMELRASEGLDDAHPMLPSPASGGGWTEVPLKVGTAGLGAAGSVPVQPPPQQGQVPEVEAEAVSSNSSDGSEDEEEASLTEEEEAINEVAGQWGPDPEAKLCARHKQTRYLHLVRDEAGTHLKCGRAISTRFEILADAPAFMHPACSVCFPST</sequence>
<keyword evidence="3" id="KW-1185">Reference proteome</keyword>
<feature type="region of interest" description="Disordered" evidence="1">
    <location>
        <begin position="218"/>
        <end position="263"/>
    </location>
</feature>
<proteinExistence type="predicted"/>
<name>A0A812TL83_SYMPI</name>
<dbReference type="AlphaFoldDB" id="A0A812TL83"/>
<organism evidence="2 3">
    <name type="scientific">Symbiodinium pilosum</name>
    <name type="common">Dinoflagellate</name>
    <dbReference type="NCBI Taxonomy" id="2952"/>
    <lineage>
        <taxon>Eukaryota</taxon>
        <taxon>Sar</taxon>
        <taxon>Alveolata</taxon>
        <taxon>Dinophyceae</taxon>
        <taxon>Suessiales</taxon>
        <taxon>Symbiodiniaceae</taxon>
        <taxon>Symbiodinium</taxon>
    </lineage>
</organism>
<dbReference type="OrthoDB" id="448574at2759"/>
<feature type="compositionally biased region" description="Acidic residues" evidence="1">
    <location>
        <begin position="248"/>
        <end position="263"/>
    </location>
</feature>
<comment type="caution">
    <text evidence="2">The sequence shown here is derived from an EMBL/GenBank/DDBJ whole genome shotgun (WGS) entry which is preliminary data.</text>
</comment>
<evidence type="ECO:0000256" key="1">
    <source>
        <dbReference type="SAM" id="MobiDB-lite"/>
    </source>
</evidence>
<gene>
    <name evidence="2" type="ORF">SPIL2461_LOCUS13860</name>
</gene>
<dbReference type="EMBL" id="CAJNIZ010031031">
    <property type="protein sequence ID" value="CAE7527447.1"/>
    <property type="molecule type" value="Genomic_DNA"/>
</dbReference>
<feature type="non-terminal residue" evidence="2">
    <location>
        <position position="331"/>
    </location>
</feature>